<protein>
    <recommendedName>
        <fullName evidence="3">PIN domain-containing protein</fullName>
    </recommendedName>
</protein>
<keyword evidence="2" id="KW-1185">Reference proteome</keyword>
<dbReference type="SUPFAM" id="SSF88723">
    <property type="entry name" value="PIN domain-like"/>
    <property type="match status" value="1"/>
</dbReference>
<dbReference type="Proteomes" id="UP001166191">
    <property type="component" value="Unassembled WGS sequence"/>
</dbReference>
<dbReference type="EMBL" id="JAHKNG010000035">
    <property type="protein sequence ID" value="MBU3031592.1"/>
    <property type="molecule type" value="Genomic_DNA"/>
</dbReference>
<dbReference type="RefSeq" id="WP_209057915.1">
    <property type="nucleotide sequence ID" value="NZ_JAHKNG010000035.1"/>
</dbReference>
<accession>A0ABS6ALX0</accession>
<dbReference type="InterPro" id="IPR029060">
    <property type="entry name" value="PIN-like_dom_sf"/>
</dbReference>
<sequence length="77" mass="8430">MRAELEAAGRPFGPSDLLIAAHAGAIGAVLVTDNTDEFSRVRGLRVENWIRSSLSLRFDSSLLNAVFQEGQRPQNYA</sequence>
<name>A0ABS6ALX0_9RHOB</name>
<evidence type="ECO:0000313" key="1">
    <source>
        <dbReference type="EMBL" id="MBU3031592.1"/>
    </source>
</evidence>
<organism evidence="1 2">
    <name type="scientific">Paracoccus marinaquae</name>
    <dbReference type="NCBI Taxonomy" id="2841926"/>
    <lineage>
        <taxon>Bacteria</taxon>
        <taxon>Pseudomonadati</taxon>
        <taxon>Pseudomonadota</taxon>
        <taxon>Alphaproteobacteria</taxon>
        <taxon>Rhodobacterales</taxon>
        <taxon>Paracoccaceae</taxon>
        <taxon>Paracoccus</taxon>
    </lineage>
</organism>
<reference evidence="1" key="1">
    <citation type="submission" date="2021-06" db="EMBL/GenBank/DDBJ databases">
        <title>Paracoccus bacterium XHP0099 sp. nov., isolated from the surface waters of the Yellow Sea.</title>
        <authorList>
            <person name="Xue H."/>
            <person name="Zhang D."/>
        </authorList>
    </citation>
    <scope>NUCLEOTIDE SEQUENCE</scope>
    <source>
        <strain evidence="1">XHP0099</strain>
    </source>
</reference>
<evidence type="ECO:0008006" key="3">
    <source>
        <dbReference type="Google" id="ProtNLM"/>
    </source>
</evidence>
<dbReference type="Gene3D" id="3.40.50.1010">
    <property type="entry name" value="5'-nuclease"/>
    <property type="match status" value="1"/>
</dbReference>
<proteinExistence type="predicted"/>
<comment type="caution">
    <text evidence="1">The sequence shown here is derived from an EMBL/GenBank/DDBJ whole genome shotgun (WGS) entry which is preliminary data.</text>
</comment>
<gene>
    <name evidence="1" type="ORF">KNW02_15870</name>
</gene>
<evidence type="ECO:0000313" key="2">
    <source>
        <dbReference type="Proteomes" id="UP001166191"/>
    </source>
</evidence>